<name>A0A2T0WC97_9BACT</name>
<dbReference type="Proteomes" id="UP000238157">
    <property type="component" value="Unassembled WGS sequence"/>
</dbReference>
<dbReference type="InterPro" id="IPR011083">
    <property type="entry name" value="Phage_tail_collar_dom"/>
</dbReference>
<dbReference type="OrthoDB" id="9810174at2"/>
<protein>
    <submittedName>
        <fullName evidence="2">Microcystin-dependent protein</fullName>
    </submittedName>
</protein>
<accession>A0A2T0WC97</accession>
<dbReference type="RefSeq" id="WP_106135601.1">
    <property type="nucleotide sequence ID" value="NZ_PVTR01000022.1"/>
</dbReference>
<evidence type="ECO:0000259" key="1">
    <source>
        <dbReference type="Pfam" id="PF07484"/>
    </source>
</evidence>
<sequence>MEPLIGQIMMFAGTFAPRGWAFCDGQLISISQNQALYSIVGTTYGGDGRTTFALPDLRGRAPIHKGQGPGLSNITLGENGGTEQVSLTVQNMPAHNHALNVSNSAGTSFNPEGNVPAASQFQENRQSPVINVSSYNDSPNTAMAPNTISNQGGNQPFNNRNPYLGINYIIALQGVYPMRD</sequence>
<dbReference type="InterPro" id="IPR037053">
    <property type="entry name" value="Phage_tail_collar_dom_sf"/>
</dbReference>
<dbReference type="AlphaFoldDB" id="A0A2T0WC97"/>
<evidence type="ECO:0000313" key="2">
    <source>
        <dbReference type="EMBL" id="PRY84330.1"/>
    </source>
</evidence>
<dbReference type="Gene3D" id="3.90.1340.10">
    <property type="entry name" value="Phage tail collar domain"/>
    <property type="match status" value="1"/>
</dbReference>
<dbReference type="EMBL" id="PVTR01000022">
    <property type="protein sequence ID" value="PRY84330.1"/>
    <property type="molecule type" value="Genomic_DNA"/>
</dbReference>
<feature type="domain" description="Phage tail collar" evidence="1">
    <location>
        <begin position="6"/>
        <end position="62"/>
    </location>
</feature>
<gene>
    <name evidence="2" type="ORF">CLW00_12219</name>
</gene>
<keyword evidence="3" id="KW-1185">Reference proteome</keyword>
<comment type="caution">
    <text evidence="2">The sequence shown here is derived from an EMBL/GenBank/DDBJ whole genome shotgun (WGS) entry which is preliminary data.</text>
</comment>
<evidence type="ECO:0000313" key="3">
    <source>
        <dbReference type="Proteomes" id="UP000238157"/>
    </source>
</evidence>
<reference evidence="2 3" key="1">
    <citation type="submission" date="2018-03" db="EMBL/GenBank/DDBJ databases">
        <title>Genomic Encyclopedia of Archaeal and Bacterial Type Strains, Phase II (KMG-II): from individual species to whole genera.</title>
        <authorList>
            <person name="Goeker M."/>
        </authorList>
    </citation>
    <scope>NUCLEOTIDE SEQUENCE [LARGE SCALE GENOMIC DNA]</scope>
    <source>
        <strain evidence="2 3">DSM 27929</strain>
    </source>
</reference>
<dbReference type="SUPFAM" id="SSF88874">
    <property type="entry name" value="Receptor-binding domain of short tail fibre protein gp12"/>
    <property type="match status" value="1"/>
</dbReference>
<dbReference type="Pfam" id="PF07484">
    <property type="entry name" value="Collar"/>
    <property type="match status" value="1"/>
</dbReference>
<organism evidence="2 3">
    <name type="scientific">Mongoliibacter ruber</name>
    <dbReference type="NCBI Taxonomy" id="1750599"/>
    <lineage>
        <taxon>Bacteria</taxon>
        <taxon>Pseudomonadati</taxon>
        <taxon>Bacteroidota</taxon>
        <taxon>Cytophagia</taxon>
        <taxon>Cytophagales</taxon>
        <taxon>Cyclobacteriaceae</taxon>
        <taxon>Mongoliibacter</taxon>
    </lineage>
</organism>
<proteinExistence type="predicted"/>